<dbReference type="GO" id="GO:0015221">
    <property type="term" value="F:lipopolysaccharide transmembrane transporter activity"/>
    <property type="evidence" value="ECO:0007669"/>
    <property type="project" value="InterPro"/>
</dbReference>
<dbReference type="InterPro" id="IPR010664">
    <property type="entry name" value="LipoPS_assembly_LptC-rel"/>
</dbReference>
<feature type="transmembrane region" description="Helical" evidence="1">
    <location>
        <begin position="6"/>
        <end position="23"/>
    </location>
</feature>
<dbReference type="GO" id="GO:0005886">
    <property type="term" value="C:plasma membrane"/>
    <property type="evidence" value="ECO:0007669"/>
    <property type="project" value="InterPro"/>
</dbReference>
<keyword evidence="1" id="KW-0472">Membrane</keyword>
<dbReference type="EMBL" id="UINC01179206">
    <property type="protein sequence ID" value="SVD87769.1"/>
    <property type="molecule type" value="Genomic_DNA"/>
</dbReference>
<organism evidence="2">
    <name type="scientific">marine metagenome</name>
    <dbReference type="NCBI Taxonomy" id="408172"/>
    <lineage>
        <taxon>unclassified sequences</taxon>
        <taxon>metagenomes</taxon>
        <taxon>ecological metagenomes</taxon>
    </lineage>
</organism>
<accession>A0A382YXV5</accession>
<proteinExistence type="predicted"/>
<feature type="non-terminal residue" evidence="2">
    <location>
        <position position="242"/>
    </location>
</feature>
<gene>
    <name evidence="2" type="ORF">METZ01_LOCUS440623</name>
</gene>
<dbReference type="Pfam" id="PF06835">
    <property type="entry name" value="LptC"/>
    <property type="match status" value="1"/>
</dbReference>
<evidence type="ECO:0008006" key="3">
    <source>
        <dbReference type="Google" id="ProtNLM"/>
    </source>
</evidence>
<sequence>MRKSYFILILVLGIGSFIFNNHLKGKFYNEKTEPYYQQFSLKNIKLNFQSKSLDNSYSLTSPKVLRNSNLEDFKLTSPYLESFSKGLLINIIKAKKGTLDPKMDLFILENTVTLENNENNSFLITSDEMKINSFTNVVSSELPSIIKFEEFYFKSDNFFLESKSKRGLEITLNSTKIYRKVQNKSDVSLGSAKKVSFYPSSGLVILEKSVTLNHDNIIITAEEIHYDLREQRILNINQSDLI</sequence>
<name>A0A382YXV5_9ZZZZ</name>
<reference evidence="2" key="1">
    <citation type="submission" date="2018-05" db="EMBL/GenBank/DDBJ databases">
        <authorList>
            <person name="Lanie J.A."/>
            <person name="Ng W.-L."/>
            <person name="Kazmierczak K.M."/>
            <person name="Andrzejewski T.M."/>
            <person name="Davidsen T.M."/>
            <person name="Wayne K.J."/>
            <person name="Tettelin H."/>
            <person name="Glass J.I."/>
            <person name="Rusch D."/>
            <person name="Podicherti R."/>
            <person name="Tsui H.-C.T."/>
            <person name="Winkler M.E."/>
        </authorList>
    </citation>
    <scope>NUCLEOTIDE SEQUENCE</scope>
</reference>
<protein>
    <recommendedName>
        <fullName evidence="3">LPS export ABC transporter periplasmic protein LptC</fullName>
    </recommendedName>
</protein>
<evidence type="ECO:0000256" key="1">
    <source>
        <dbReference type="SAM" id="Phobius"/>
    </source>
</evidence>
<dbReference type="InterPro" id="IPR026265">
    <property type="entry name" value="LptC"/>
</dbReference>
<dbReference type="AlphaFoldDB" id="A0A382YXV5"/>
<keyword evidence="1" id="KW-0812">Transmembrane</keyword>
<keyword evidence="1" id="KW-1133">Transmembrane helix</keyword>
<dbReference type="Gene3D" id="2.60.450.10">
    <property type="entry name" value="Lipopolysaccharide (LPS) transport protein A like domain"/>
    <property type="match status" value="1"/>
</dbReference>
<evidence type="ECO:0000313" key="2">
    <source>
        <dbReference type="EMBL" id="SVD87769.1"/>
    </source>
</evidence>
<dbReference type="NCBIfam" id="TIGR04409">
    <property type="entry name" value="LptC_YrbK"/>
    <property type="match status" value="1"/>
</dbReference>